<keyword evidence="12" id="KW-0375">Hydrogen ion transport</keyword>
<dbReference type="HAMAP" id="MF_01347">
    <property type="entry name" value="ATP_synth_beta_bact"/>
    <property type="match status" value="1"/>
</dbReference>
<evidence type="ECO:0000256" key="6">
    <source>
        <dbReference type="ARBA" id="ARBA00022840"/>
    </source>
</evidence>
<dbReference type="InterPro" id="IPR055190">
    <property type="entry name" value="ATP-synt_VA_C"/>
</dbReference>
<dbReference type="PANTHER" id="PTHR15184">
    <property type="entry name" value="ATP SYNTHASE"/>
    <property type="match status" value="1"/>
</dbReference>
<sequence length="468" mass="50749">MGVGRIVQIIGVVLDAEFEPNEIPPIYNALKISADTPRGKVEVIAEVQQHLEGSKVRAVAMSSTDGLVRGMEVVDTGAPITMPVGEGTLGRLLNVLGQAIDDDRPVNAADRYPIHRKPPAFDQLQPTTEIFETGIKVIDFLAPYVKGGKIGLFGGAGVGKTVLITELIHNIATKHGGYSVFTGVGERTREGNDLWLEMKESGVLDKTALVFGQMNEPPGARLRVGLAGLTIAEYFRDQGKDVLLFIDNIFRFTQAGSEVSALLGRMPSAVGYQPTLGTEMGDLQERITSTRKGSVTSVQAIYVPADDLTDPAPATAFTHLDATTVLDRALVEIGIYPAVNPLESTSRALEPDAVGQEHYDAARNVQQILQRYKELQDIIAILGMDELSEEDKLIVQRARKIQQFLSQPFNVAEPFTGMKGEYVPLAETVRGFKEIVEGKHDALPEQAFRMVGTIDDAIAKAETLMATV</sequence>
<evidence type="ECO:0000256" key="4">
    <source>
        <dbReference type="ARBA" id="ARBA00022475"/>
    </source>
</evidence>
<comment type="catalytic activity">
    <reaction evidence="12">
        <text>ATP + H2O + 4 H(+)(in) = ADP + phosphate + 5 H(+)(out)</text>
        <dbReference type="Rhea" id="RHEA:57720"/>
        <dbReference type="ChEBI" id="CHEBI:15377"/>
        <dbReference type="ChEBI" id="CHEBI:15378"/>
        <dbReference type="ChEBI" id="CHEBI:30616"/>
        <dbReference type="ChEBI" id="CHEBI:43474"/>
        <dbReference type="ChEBI" id="CHEBI:456216"/>
        <dbReference type="EC" id="7.1.2.2"/>
    </reaction>
</comment>
<protein>
    <recommendedName>
        <fullName evidence="12">ATP synthase subunit beta</fullName>
        <ecNumber evidence="12">7.1.2.2</ecNumber>
    </recommendedName>
    <alternativeName>
        <fullName evidence="12">ATP synthase F1 sector subunit beta</fullName>
    </alternativeName>
    <alternativeName>
        <fullName evidence="12">F-ATPase subunit beta</fullName>
    </alternativeName>
</protein>
<dbReference type="Proteomes" id="UP000230956">
    <property type="component" value="Unassembled WGS sequence"/>
</dbReference>
<evidence type="ECO:0000313" key="15">
    <source>
        <dbReference type="Proteomes" id="UP000230956"/>
    </source>
</evidence>
<dbReference type="InterPro" id="IPR036121">
    <property type="entry name" value="ATPase_F1/V1/A1_a/bsu_N_sf"/>
</dbReference>
<comment type="subcellular location">
    <subcellularLocation>
        <location evidence="12">Cell membrane</location>
        <topology evidence="12">Peripheral membrane protein</topology>
    </subcellularLocation>
    <subcellularLocation>
        <location evidence="1">Membrane</location>
        <topology evidence="1">Peripheral membrane protein</topology>
    </subcellularLocation>
</comment>
<evidence type="ECO:0000256" key="8">
    <source>
        <dbReference type="ARBA" id="ARBA00023065"/>
    </source>
</evidence>
<dbReference type="FunFam" id="3.40.50.300:FF:000004">
    <property type="entry name" value="ATP synthase subunit beta"/>
    <property type="match status" value="1"/>
</dbReference>
<feature type="binding site" evidence="12">
    <location>
        <begin position="154"/>
        <end position="161"/>
    </location>
    <ligand>
        <name>ATP</name>
        <dbReference type="ChEBI" id="CHEBI:30616"/>
    </ligand>
</feature>
<dbReference type="InterPro" id="IPR003593">
    <property type="entry name" value="AAA+_ATPase"/>
</dbReference>
<evidence type="ECO:0000256" key="11">
    <source>
        <dbReference type="ARBA" id="ARBA00023310"/>
    </source>
</evidence>
<comment type="caution">
    <text evidence="14">The sequence shown here is derived from an EMBL/GenBank/DDBJ whole genome shotgun (WGS) entry which is preliminary data.</text>
</comment>
<dbReference type="SUPFAM" id="SSF47917">
    <property type="entry name" value="C-terminal domain of alpha and beta subunits of F1 ATP synthase"/>
    <property type="match status" value="1"/>
</dbReference>
<keyword evidence="9 12" id="KW-0472">Membrane</keyword>
<keyword evidence="4 12" id="KW-1003">Cell membrane</keyword>
<dbReference type="Gene3D" id="2.40.10.170">
    <property type="match status" value="1"/>
</dbReference>
<dbReference type="RefSeq" id="WP_286678338.1">
    <property type="nucleotide sequence ID" value="NZ_MNXI01000074.1"/>
</dbReference>
<dbReference type="AlphaFoldDB" id="A0A2M7T5M5"/>
<keyword evidence="5 12" id="KW-0547">Nucleotide-binding</keyword>
<dbReference type="GO" id="GO:0046933">
    <property type="term" value="F:proton-transporting ATP synthase activity, rotational mechanism"/>
    <property type="evidence" value="ECO:0007669"/>
    <property type="project" value="UniProtKB-UniRule"/>
</dbReference>
<dbReference type="EC" id="7.1.2.2" evidence="12"/>
<dbReference type="GO" id="GO:0045259">
    <property type="term" value="C:proton-transporting ATP synthase complex"/>
    <property type="evidence" value="ECO:0007669"/>
    <property type="project" value="UniProtKB-KW"/>
</dbReference>
<evidence type="ECO:0000259" key="13">
    <source>
        <dbReference type="SMART" id="SM00382"/>
    </source>
</evidence>
<organism evidence="14 15">
    <name type="scientific">Candidatus Aquicultor secundus</name>
    <dbReference type="NCBI Taxonomy" id="1973895"/>
    <lineage>
        <taxon>Bacteria</taxon>
        <taxon>Bacillati</taxon>
        <taxon>Actinomycetota</taxon>
        <taxon>Candidatus Aquicultoria</taxon>
        <taxon>Candidatus Aquicultorales</taxon>
        <taxon>Candidatus Aquicultoraceae</taxon>
        <taxon>Candidatus Aquicultor</taxon>
    </lineage>
</organism>
<dbReference type="Pfam" id="PF00006">
    <property type="entry name" value="ATP-synt_ab"/>
    <property type="match status" value="1"/>
</dbReference>
<keyword evidence="10 12" id="KW-0139">CF(1)</keyword>
<dbReference type="InterPro" id="IPR000194">
    <property type="entry name" value="ATPase_F1/V1/A1_a/bsu_nucl-bd"/>
</dbReference>
<dbReference type="SMART" id="SM00382">
    <property type="entry name" value="AAA"/>
    <property type="match status" value="1"/>
</dbReference>
<keyword evidence="7 12" id="KW-1278">Translocase</keyword>
<dbReference type="Pfam" id="PF22919">
    <property type="entry name" value="ATP-synt_VA_C"/>
    <property type="match status" value="1"/>
</dbReference>
<comment type="function">
    <text evidence="12">Produces ATP from ADP in the presence of a proton gradient across the membrane. The catalytic sites are hosted primarily by the beta subunits.</text>
</comment>
<keyword evidence="11 12" id="KW-0066">ATP synthesis</keyword>
<dbReference type="CDD" id="cd18110">
    <property type="entry name" value="ATP-synt_F1_beta_C"/>
    <property type="match status" value="1"/>
</dbReference>
<comment type="similarity">
    <text evidence="2 12">Belongs to the ATPase alpha/beta chains family.</text>
</comment>
<dbReference type="InterPro" id="IPR050053">
    <property type="entry name" value="ATPase_alpha/beta_chains"/>
</dbReference>
<dbReference type="SUPFAM" id="SSF50615">
    <property type="entry name" value="N-terminal domain of alpha and beta subunits of F1 ATP synthase"/>
    <property type="match status" value="1"/>
</dbReference>
<evidence type="ECO:0000256" key="2">
    <source>
        <dbReference type="ARBA" id="ARBA00008936"/>
    </source>
</evidence>
<dbReference type="NCBIfam" id="TIGR01039">
    <property type="entry name" value="atpD"/>
    <property type="match status" value="1"/>
</dbReference>
<evidence type="ECO:0000256" key="9">
    <source>
        <dbReference type="ARBA" id="ARBA00023136"/>
    </source>
</evidence>
<reference evidence="15" key="1">
    <citation type="submission" date="2017-09" db="EMBL/GenBank/DDBJ databases">
        <title>Depth-based differentiation of microbial function through sediment-hosted aquifers and enrichment of novel symbionts in the deep terrestrial subsurface.</title>
        <authorList>
            <person name="Probst A.J."/>
            <person name="Ladd B."/>
            <person name="Jarett J.K."/>
            <person name="Geller-Mcgrath D.E."/>
            <person name="Sieber C.M.K."/>
            <person name="Emerson J.B."/>
            <person name="Anantharaman K."/>
            <person name="Thomas B.C."/>
            <person name="Malmstrom R."/>
            <person name="Stieglmeier M."/>
            <person name="Klingl A."/>
            <person name="Woyke T."/>
            <person name="Ryan C.M."/>
            <person name="Banfield J.F."/>
        </authorList>
    </citation>
    <scope>NUCLEOTIDE SEQUENCE [LARGE SCALE GENOMIC DNA]</scope>
</reference>
<dbReference type="EMBL" id="PFNG01000270">
    <property type="protein sequence ID" value="PIZ34719.1"/>
    <property type="molecule type" value="Genomic_DNA"/>
</dbReference>
<dbReference type="PROSITE" id="PS00152">
    <property type="entry name" value="ATPASE_ALPHA_BETA"/>
    <property type="match status" value="1"/>
</dbReference>
<dbReference type="SUPFAM" id="SSF52540">
    <property type="entry name" value="P-loop containing nucleoside triphosphate hydrolases"/>
    <property type="match status" value="1"/>
</dbReference>
<dbReference type="PANTHER" id="PTHR15184:SF71">
    <property type="entry name" value="ATP SYNTHASE SUBUNIT BETA, MITOCHONDRIAL"/>
    <property type="match status" value="1"/>
</dbReference>
<dbReference type="FunFam" id="1.10.1140.10:FF:000001">
    <property type="entry name" value="ATP synthase subunit beta"/>
    <property type="match status" value="1"/>
</dbReference>
<keyword evidence="8 12" id="KW-0406">Ion transport</keyword>
<dbReference type="GO" id="GO:0005524">
    <property type="term" value="F:ATP binding"/>
    <property type="evidence" value="ECO:0007669"/>
    <property type="project" value="UniProtKB-UniRule"/>
</dbReference>
<evidence type="ECO:0000256" key="3">
    <source>
        <dbReference type="ARBA" id="ARBA00022448"/>
    </source>
</evidence>
<dbReference type="InterPro" id="IPR004100">
    <property type="entry name" value="ATPase_F1/V1/A1_a/bsu_N"/>
</dbReference>
<dbReference type="InterPro" id="IPR020003">
    <property type="entry name" value="ATPase_a/bsu_AS"/>
</dbReference>
<keyword evidence="3 12" id="KW-0813">Transport</keyword>
<evidence type="ECO:0000256" key="10">
    <source>
        <dbReference type="ARBA" id="ARBA00023196"/>
    </source>
</evidence>
<feature type="domain" description="AAA+ ATPase" evidence="13">
    <location>
        <begin position="146"/>
        <end position="330"/>
    </location>
</feature>
<evidence type="ECO:0000256" key="7">
    <source>
        <dbReference type="ARBA" id="ARBA00022967"/>
    </source>
</evidence>
<dbReference type="Gene3D" id="1.10.1140.10">
    <property type="entry name" value="Bovine Mitochondrial F1-atpase, Atp Synthase Beta Chain, Chain D, domain 3"/>
    <property type="match status" value="1"/>
</dbReference>
<proteinExistence type="inferred from homology"/>
<evidence type="ECO:0000256" key="1">
    <source>
        <dbReference type="ARBA" id="ARBA00004170"/>
    </source>
</evidence>
<evidence type="ECO:0000313" key="14">
    <source>
        <dbReference type="EMBL" id="PIZ34719.1"/>
    </source>
</evidence>
<dbReference type="Gene3D" id="3.40.50.300">
    <property type="entry name" value="P-loop containing nucleotide triphosphate hydrolases"/>
    <property type="match status" value="1"/>
</dbReference>
<dbReference type="InterPro" id="IPR027417">
    <property type="entry name" value="P-loop_NTPase"/>
</dbReference>
<dbReference type="InterPro" id="IPR005722">
    <property type="entry name" value="ATP_synth_F1_bsu"/>
</dbReference>
<evidence type="ECO:0000256" key="12">
    <source>
        <dbReference type="HAMAP-Rule" id="MF_01347"/>
    </source>
</evidence>
<evidence type="ECO:0000256" key="5">
    <source>
        <dbReference type="ARBA" id="ARBA00022741"/>
    </source>
</evidence>
<dbReference type="CDD" id="cd18115">
    <property type="entry name" value="ATP-synt_F1_beta_N"/>
    <property type="match status" value="1"/>
</dbReference>
<dbReference type="GO" id="GO:0005886">
    <property type="term" value="C:plasma membrane"/>
    <property type="evidence" value="ECO:0007669"/>
    <property type="project" value="UniProtKB-SubCell"/>
</dbReference>
<keyword evidence="6 12" id="KW-0067">ATP-binding</keyword>
<dbReference type="InterPro" id="IPR024034">
    <property type="entry name" value="ATPase_F1/V1_b/a_C"/>
</dbReference>
<accession>A0A2M7T5M5</accession>
<gene>
    <name evidence="12 14" type="primary">atpD</name>
    <name evidence="14" type="ORF">COY37_11470</name>
</gene>
<dbReference type="CDD" id="cd01133">
    <property type="entry name" value="F1-ATPase_beta_CD"/>
    <property type="match status" value="1"/>
</dbReference>
<name>A0A2M7T5M5_9ACTN</name>
<dbReference type="Pfam" id="PF02874">
    <property type="entry name" value="ATP-synt_ab_N"/>
    <property type="match status" value="1"/>
</dbReference>